<proteinExistence type="predicted"/>
<evidence type="ECO:0000313" key="2">
    <source>
        <dbReference type="EMBL" id="CAG7645139.1"/>
    </source>
</evidence>
<reference evidence="2" key="1">
    <citation type="submission" date="2021-06" db="EMBL/GenBank/DDBJ databases">
        <authorList>
            <person name="Hodson N. C."/>
            <person name="Mongue J. A."/>
            <person name="Jaron S. K."/>
        </authorList>
    </citation>
    <scope>NUCLEOTIDE SEQUENCE</scope>
</reference>
<dbReference type="AlphaFoldDB" id="A0A8J2JGH0"/>
<accession>A0A8J2JGH0</accession>
<dbReference type="Proteomes" id="UP000708208">
    <property type="component" value="Unassembled WGS sequence"/>
</dbReference>
<sequence length="111" mass="12959">MRSKLLPTQLNEPLAAGMSKTCWHFLYLAQLKRHSRWGRNRRGFQQQQEPVDTRTGHIRSHLRSPSGRQISLLDLRKHFVVSSPHSPTSPSFTFLTKRREHEHDVLVPLLT</sequence>
<evidence type="ECO:0000256" key="1">
    <source>
        <dbReference type="SAM" id="MobiDB-lite"/>
    </source>
</evidence>
<evidence type="ECO:0000313" key="3">
    <source>
        <dbReference type="Proteomes" id="UP000708208"/>
    </source>
</evidence>
<name>A0A8J2JGH0_9HEXA</name>
<gene>
    <name evidence="2" type="ORF">AFUS01_LOCUS539</name>
</gene>
<organism evidence="2 3">
    <name type="scientific">Allacma fusca</name>
    <dbReference type="NCBI Taxonomy" id="39272"/>
    <lineage>
        <taxon>Eukaryota</taxon>
        <taxon>Metazoa</taxon>
        <taxon>Ecdysozoa</taxon>
        <taxon>Arthropoda</taxon>
        <taxon>Hexapoda</taxon>
        <taxon>Collembola</taxon>
        <taxon>Symphypleona</taxon>
        <taxon>Sminthuridae</taxon>
        <taxon>Allacma</taxon>
    </lineage>
</organism>
<dbReference type="OrthoDB" id="10062838at2759"/>
<feature type="region of interest" description="Disordered" evidence="1">
    <location>
        <begin position="39"/>
        <end position="63"/>
    </location>
</feature>
<comment type="caution">
    <text evidence="2">The sequence shown here is derived from an EMBL/GenBank/DDBJ whole genome shotgun (WGS) entry which is preliminary data.</text>
</comment>
<protein>
    <submittedName>
        <fullName evidence="2">Uncharacterized protein</fullName>
    </submittedName>
</protein>
<keyword evidence="3" id="KW-1185">Reference proteome</keyword>
<dbReference type="EMBL" id="CAJVCH010002620">
    <property type="protein sequence ID" value="CAG7645139.1"/>
    <property type="molecule type" value="Genomic_DNA"/>
</dbReference>